<gene>
    <name evidence="1" type="ORF">SAMN04488548_1342957</name>
</gene>
<proteinExistence type="predicted"/>
<protein>
    <submittedName>
        <fullName evidence="1">Uncharacterized protein</fullName>
    </submittedName>
</protein>
<dbReference type="Proteomes" id="UP000183180">
    <property type="component" value="Unassembled WGS sequence"/>
</dbReference>
<dbReference type="EMBL" id="FNLM01000034">
    <property type="protein sequence ID" value="SDU64844.1"/>
    <property type="molecule type" value="Genomic_DNA"/>
</dbReference>
<evidence type="ECO:0000313" key="1">
    <source>
        <dbReference type="EMBL" id="SDU64844.1"/>
    </source>
</evidence>
<evidence type="ECO:0000313" key="2">
    <source>
        <dbReference type="Proteomes" id="UP000183180"/>
    </source>
</evidence>
<dbReference type="AlphaFoldDB" id="A0A1H2K809"/>
<accession>A0A1H2K809</accession>
<dbReference type="OrthoDB" id="9977932at2"/>
<dbReference type="RefSeq" id="WP_074851563.1">
    <property type="nucleotide sequence ID" value="NZ_FNLM01000034.1"/>
</dbReference>
<dbReference type="STRING" id="158898.SAMN04488548_1342957"/>
<reference evidence="1 2" key="1">
    <citation type="submission" date="2016-10" db="EMBL/GenBank/DDBJ databases">
        <authorList>
            <person name="de Groot N.N."/>
        </authorList>
    </citation>
    <scope>NUCLEOTIDE SEQUENCE [LARGE SCALE GENOMIC DNA]</scope>
    <source>
        <strain evidence="1 2">DSM 44215</strain>
    </source>
</reference>
<name>A0A1H2K809_9ACTN</name>
<organism evidence="1 2">
    <name type="scientific">Gordonia westfalica</name>
    <dbReference type="NCBI Taxonomy" id="158898"/>
    <lineage>
        <taxon>Bacteria</taxon>
        <taxon>Bacillati</taxon>
        <taxon>Actinomycetota</taxon>
        <taxon>Actinomycetes</taxon>
        <taxon>Mycobacteriales</taxon>
        <taxon>Gordoniaceae</taxon>
        <taxon>Gordonia</taxon>
    </lineage>
</organism>
<sequence>MSTHDSAIMLPPDAELTIEPTGVWIAYYGDNSGATAFPSEIEALRHAVGTSMLVHHVAWGSDIFTGRERP</sequence>